<dbReference type="AlphaFoldDB" id="A0A451D8Z4"/>
<organism evidence="12 13">
    <name type="scientific">Candidatus Erwinia haradaeae</name>
    <dbReference type="NCBI Taxonomy" id="1922217"/>
    <lineage>
        <taxon>Bacteria</taxon>
        <taxon>Pseudomonadati</taxon>
        <taxon>Pseudomonadota</taxon>
        <taxon>Gammaproteobacteria</taxon>
        <taxon>Enterobacterales</taxon>
        <taxon>Erwiniaceae</taxon>
        <taxon>Erwinia</taxon>
    </lineage>
</organism>
<dbReference type="InterPro" id="IPR036571">
    <property type="entry name" value="MECDP_synthase_sf"/>
</dbReference>
<comment type="cofactor">
    <cofactor evidence="9">
        <name>a divalent metal cation</name>
        <dbReference type="ChEBI" id="CHEBI:60240"/>
    </cofactor>
    <text evidence="9">Binds 1 divalent metal cation per subunit.</text>
</comment>
<dbReference type="GO" id="GO:0016114">
    <property type="term" value="P:terpenoid biosynthetic process"/>
    <property type="evidence" value="ECO:0007669"/>
    <property type="project" value="InterPro"/>
</dbReference>
<dbReference type="Proteomes" id="UP000294441">
    <property type="component" value="Chromosome 1"/>
</dbReference>
<dbReference type="OrthoDB" id="9804336at2"/>
<dbReference type="FunFam" id="3.30.1330.50:FF:000001">
    <property type="entry name" value="2-C-methyl-D-erythritol 2,4-cyclodiphosphate synthase"/>
    <property type="match status" value="1"/>
</dbReference>
<reference evidence="12 13" key="1">
    <citation type="submission" date="2019-02" db="EMBL/GenBank/DDBJ databases">
        <authorList>
            <person name="Manzano-Marin A."/>
            <person name="Manzano-Marin A."/>
        </authorList>
    </citation>
    <scope>NUCLEOTIDE SEQUENCE [LARGE SCALE GENOMIC DNA]</scope>
    <source>
        <strain evidence="12 13">ErCicurvipes</strain>
    </source>
</reference>
<comment type="pathway">
    <text evidence="2 9">Isoprenoid biosynthesis; isopentenyl diphosphate biosynthesis via DXP pathway; isopentenyl diphosphate from 1-deoxy-D-xylulose 5-phosphate: step 4/6.</text>
</comment>
<comment type="similarity">
    <text evidence="3 9 10">Belongs to the IspF family.</text>
</comment>
<dbReference type="PANTHER" id="PTHR43181">
    <property type="entry name" value="2-C-METHYL-D-ERYTHRITOL 2,4-CYCLODIPHOSPHATE SYNTHASE, CHLOROPLASTIC"/>
    <property type="match status" value="1"/>
</dbReference>
<evidence type="ECO:0000256" key="7">
    <source>
        <dbReference type="ARBA" id="ARBA00023229"/>
    </source>
</evidence>
<evidence type="ECO:0000313" key="13">
    <source>
        <dbReference type="Proteomes" id="UP000294441"/>
    </source>
</evidence>
<comment type="subunit">
    <text evidence="4 9">Homotrimer.</text>
</comment>
<feature type="binding site" evidence="9">
    <location>
        <position position="42"/>
    </location>
    <ligand>
        <name>a divalent metal cation</name>
        <dbReference type="ChEBI" id="CHEBI:60240"/>
    </ligand>
</feature>
<feature type="domain" description="2-C-methyl-D-erythritol 2,4-cyclodiphosphate synthase" evidence="11">
    <location>
        <begin position="1"/>
        <end position="154"/>
    </location>
</feature>
<keyword evidence="8 9" id="KW-0456">Lyase</keyword>
<feature type="site" description="Transition state stabilizer" evidence="9">
    <location>
        <position position="133"/>
    </location>
</feature>
<dbReference type="InterPro" id="IPR020555">
    <property type="entry name" value="MECDP_synthase_CS"/>
</dbReference>
<keyword evidence="6 9" id="KW-0479">Metal-binding</keyword>
<evidence type="ECO:0000313" key="12">
    <source>
        <dbReference type="EMBL" id="VFP82243.1"/>
    </source>
</evidence>
<feature type="binding site" evidence="9">
    <location>
        <begin position="56"/>
        <end position="58"/>
    </location>
    <ligand>
        <name>4-CDP-2-C-methyl-D-erythritol 2-phosphate</name>
        <dbReference type="ChEBI" id="CHEBI:57919"/>
    </ligand>
</feature>
<dbReference type="InterPro" id="IPR003526">
    <property type="entry name" value="MECDP_synthase"/>
</dbReference>
<dbReference type="EC" id="4.6.1.12" evidence="5 9"/>
<feature type="binding site" evidence="9">
    <location>
        <begin position="34"/>
        <end position="35"/>
    </location>
    <ligand>
        <name>4-CDP-2-C-methyl-D-erythritol 2-phosphate</name>
        <dbReference type="ChEBI" id="CHEBI:57919"/>
    </ligand>
</feature>
<dbReference type="GO" id="GO:0008685">
    <property type="term" value="F:2-C-methyl-D-erythritol 2,4-cyclodiphosphate synthase activity"/>
    <property type="evidence" value="ECO:0007669"/>
    <property type="project" value="UniProtKB-UniRule"/>
</dbReference>
<comment type="function">
    <text evidence="9">Involved in the biosynthesis of isopentenyl diphosphate (IPP) and dimethylallyl diphosphate (DMAPP), two major building blocks of isoprenoid compounds. Catalyzes the conversion of 4-diphosphocytidyl-2-C-methyl-D-erythritol 2-phosphate (CDP-ME2P) to 2-C-methyl-D-erythritol 2,4-cyclodiphosphate (ME-CPP) with a corresponding release of cytidine 5-monophosphate (CMP).</text>
</comment>
<evidence type="ECO:0000256" key="5">
    <source>
        <dbReference type="ARBA" id="ARBA00012579"/>
    </source>
</evidence>
<evidence type="ECO:0000256" key="8">
    <source>
        <dbReference type="ARBA" id="ARBA00023239"/>
    </source>
</evidence>
<evidence type="ECO:0000259" key="11">
    <source>
        <dbReference type="Pfam" id="PF02542"/>
    </source>
</evidence>
<evidence type="ECO:0000256" key="6">
    <source>
        <dbReference type="ARBA" id="ARBA00022723"/>
    </source>
</evidence>
<gene>
    <name evidence="9 12" type="primary">ispF</name>
    <name evidence="12" type="ORF">ERCICURV3402_606</name>
</gene>
<evidence type="ECO:0000256" key="2">
    <source>
        <dbReference type="ARBA" id="ARBA00004709"/>
    </source>
</evidence>
<keyword evidence="7 9" id="KW-0414">Isoprene biosynthesis</keyword>
<evidence type="ECO:0000256" key="10">
    <source>
        <dbReference type="RuleBase" id="RU004395"/>
    </source>
</evidence>
<dbReference type="PANTHER" id="PTHR43181:SF1">
    <property type="entry name" value="2-C-METHYL-D-ERYTHRITOL 2,4-CYCLODIPHOSPHATE SYNTHASE, CHLOROPLASTIC"/>
    <property type="match status" value="1"/>
</dbReference>
<proteinExistence type="inferred from homology"/>
<accession>A0A451D8Z4</accession>
<evidence type="ECO:0000256" key="9">
    <source>
        <dbReference type="HAMAP-Rule" id="MF_00107"/>
    </source>
</evidence>
<dbReference type="Gene3D" id="3.30.1330.50">
    <property type="entry name" value="2-C-methyl-D-erythritol 2,4-cyclodiphosphate synthase"/>
    <property type="match status" value="1"/>
</dbReference>
<dbReference type="HAMAP" id="MF_00107">
    <property type="entry name" value="IspF"/>
    <property type="match status" value="1"/>
</dbReference>
<dbReference type="GeneID" id="66304881"/>
<feature type="binding site" evidence="9">
    <location>
        <begin position="61"/>
        <end position="65"/>
    </location>
    <ligand>
        <name>4-CDP-2-C-methyl-D-erythritol 2-phosphate</name>
        <dbReference type="ChEBI" id="CHEBI:57919"/>
    </ligand>
</feature>
<dbReference type="Pfam" id="PF02542">
    <property type="entry name" value="YgbB"/>
    <property type="match status" value="1"/>
</dbReference>
<dbReference type="CDD" id="cd00554">
    <property type="entry name" value="MECDP_synthase"/>
    <property type="match status" value="1"/>
</dbReference>
<dbReference type="SUPFAM" id="SSF69765">
    <property type="entry name" value="IpsF-like"/>
    <property type="match status" value="1"/>
</dbReference>
<evidence type="ECO:0000256" key="3">
    <source>
        <dbReference type="ARBA" id="ARBA00008480"/>
    </source>
</evidence>
<dbReference type="NCBIfam" id="TIGR00151">
    <property type="entry name" value="ispF"/>
    <property type="match status" value="1"/>
</dbReference>
<feature type="binding site" evidence="9">
    <location>
        <position position="10"/>
    </location>
    <ligand>
        <name>a divalent metal cation</name>
        <dbReference type="ChEBI" id="CHEBI:60240"/>
    </ligand>
</feature>
<feature type="binding site" evidence="9">
    <location>
        <begin position="8"/>
        <end position="10"/>
    </location>
    <ligand>
        <name>4-CDP-2-C-methyl-D-erythritol 2-phosphate</name>
        <dbReference type="ChEBI" id="CHEBI:57919"/>
    </ligand>
</feature>
<feature type="binding site" evidence="9">
    <location>
        <position position="8"/>
    </location>
    <ligand>
        <name>a divalent metal cation</name>
        <dbReference type="ChEBI" id="CHEBI:60240"/>
    </ligand>
</feature>
<comment type="catalytic activity">
    <reaction evidence="1 9 10">
        <text>4-CDP-2-C-methyl-D-erythritol 2-phosphate = 2-C-methyl-D-erythritol 2,4-cyclic diphosphate + CMP</text>
        <dbReference type="Rhea" id="RHEA:23864"/>
        <dbReference type="ChEBI" id="CHEBI:57919"/>
        <dbReference type="ChEBI" id="CHEBI:58483"/>
        <dbReference type="ChEBI" id="CHEBI:60377"/>
        <dbReference type="EC" id="4.6.1.12"/>
    </reaction>
</comment>
<dbReference type="EMBL" id="LR217713">
    <property type="protein sequence ID" value="VFP82243.1"/>
    <property type="molecule type" value="Genomic_DNA"/>
</dbReference>
<feature type="binding site" evidence="9">
    <location>
        <position position="142"/>
    </location>
    <ligand>
        <name>4-CDP-2-C-methyl-D-erythritol 2-phosphate</name>
        <dbReference type="ChEBI" id="CHEBI:57919"/>
    </ligand>
</feature>
<dbReference type="UniPathway" id="UPA00056">
    <property type="reaction ID" value="UER00095"/>
</dbReference>
<sequence>MRIGNGFDIHSFGGNNPLIIGGVHIPYHKGLLAHSDGDVLLHSLADSLLGAAGLGDIGRLFPDTDRAYRGINSRCLLSKTMKMIIKNSYYVGNVDLTIIAQEPIMLPYIQKMRINIAEDLSINITNVNVKAKTSEGLGCVGRQEGIACQAVSLLFPC</sequence>
<dbReference type="GO" id="GO:0019288">
    <property type="term" value="P:isopentenyl diphosphate biosynthetic process, methylerythritol 4-phosphate pathway"/>
    <property type="evidence" value="ECO:0007669"/>
    <property type="project" value="UniProtKB-UniRule"/>
</dbReference>
<dbReference type="RefSeq" id="WP_157992833.1">
    <property type="nucleotide sequence ID" value="NZ_LR217713.1"/>
</dbReference>
<dbReference type="GO" id="GO:0046872">
    <property type="term" value="F:metal ion binding"/>
    <property type="evidence" value="ECO:0007669"/>
    <property type="project" value="UniProtKB-KW"/>
</dbReference>
<name>A0A451D8Z4_9GAMM</name>
<evidence type="ECO:0000256" key="4">
    <source>
        <dbReference type="ARBA" id="ARBA00011233"/>
    </source>
</evidence>
<evidence type="ECO:0000256" key="1">
    <source>
        <dbReference type="ARBA" id="ARBA00000200"/>
    </source>
</evidence>
<feature type="site" description="Transition state stabilizer" evidence="9">
    <location>
        <position position="34"/>
    </location>
</feature>
<comment type="caution">
    <text evidence="9">Lacks conserved residue(s) required for the propagation of feature annotation.</text>
</comment>
<protein>
    <recommendedName>
        <fullName evidence="5 9">2-C-methyl-D-erythritol 2,4-cyclodiphosphate synthase</fullName>
        <shortName evidence="9">MECDP-synthase</shortName>
        <shortName evidence="9">MECPP-synthase</shortName>
        <shortName evidence="9">MECPS</shortName>
        <ecNumber evidence="5 9">4.6.1.12</ecNumber>
    </recommendedName>
</protein>
<dbReference type="PROSITE" id="PS01350">
    <property type="entry name" value="ISPF"/>
    <property type="match status" value="1"/>
</dbReference>